<accession>A0A117LZP1</accession>
<dbReference type="InterPro" id="IPR014016">
    <property type="entry name" value="UvrD-like_ATP-bd"/>
</dbReference>
<evidence type="ECO:0000256" key="5">
    <source>
        <dbReference type="ARBA" id="ARBA00023125"/>
    </source>
</evidence>
<dbReference type="GO" id="GO:0005829">
    <property type="term" value="C:cytosol"/>
    <property type="evidence" value="ECO:0007669"/>
    <property type="project" value="TreeGrafter"/>
</dbReference>
<evidence type="ECO:0000259" key="7">
    <source>
        <dbReference type="PROSITE" id="PS51198"/>
    </source>
</evidence>
<dbReference type="GO" id="GO:0033202">
    <property type="term" value="C:DNA helicase complex"/>
    <property type="evidence" value="ECO:0007669"/>
    <property type="project" value="TreeGrafter"/>
</dbReference>
<keyword evidence="5" id="KW-0238">DNA-binding</keyword>
<dbReference type="Pfam" id="PF00580">
    <property type="entry name" value="UvrD-helicase"/>
    <property type="match status" value="1"/>
</dbReference>
<evidence type="ECO:0000313" key="9">
    <source>
        <dbReference type="Proteomes" id="UP000053904"/>
    </source>
</evidence>
<evidence type="ECO:0000256" key="2">
    <source>
        <dbReference type="ARBA" id="ARBA00022801"/>
    </source>
</evidence>
<feature type="domain" description="UvrD-like helicase ATP-binding" evidence="7">
    <location>
        <begin position="4"/>
        <end position="309"/>
    </location>
</feature>
<feature type="binding site" evidence="6">
    <location>
        <begin position="25"/>
        <end position="32"/>
    </location>
    <ligand>
        <name>ATP</name>
        <dbReference type="ChEBI" id="CHEBI:30616"/>
    </ligand>
</feature>
<evidence type="ECO:0000256" key="4">
    <source>
        <dbReference type="ARBA" id="ARBA00022840"/>
    </source>
</evidence>
<dbReference type="GO" id="GO:0016787">
    <property type="term" value="F:hydrolase activity"/>
    <property type="evidence" value="ECO:0007669"/>
    <property type="project" value="UniProtKB-UniRule"/>
</dbReference>
<protein>
    <recommendedName>
        <fullName evidence="7">UvrD-like helicase ATP-binding domain-containing protein</fullName>
    </recommendedName>
</protein>
<dbReference type="SUPFAM" id="SSF52540">
    <property type="entry name" value="P-loop containing nucleoside triphosphate hydrolases"/>
    <property type="match status" value="1"/>
</dbReference>
<keyword evidence="3 6" id="KW-0347">Helicase</keyword>
<organism evidence="8 9">
    <name type="scientific">candidate division WS6 bacterium 34_10</name>
    <dbReference type="NCBI Taxonomy" id="1641389"/>
    <lineage>
        <taxon>Bacteria</taxon>
        <taxon>Candidatus Dojkabacteria</taxon>
    </lineage>
</organism>
<name>A0A117LZP1_9BACT</name>
<dbReference type="GO" id="GO:0043138">
    <property type="term" value="F:3'-5' DNA helicase activity"/>
    <property type="evidence" value="ECO:0007669"/>
    <property type="project" value="TreeGrafter"/>
</dbReference>
<dbReference type="Gene3D" id="3.40.50.300">
    <property type="entry name" value="P-loop containing nucleotide triphosphate hydrolases"/>
    <property type="match status" value="1"/>
</dbReference>
<evidence type="ECO:0000256" key="6">
    <source>
        <dbReference type="PROSITE-ProRule" id="PRU00560"/>
    </source>
</evidence>
<dbReference type="CDD" id="cd17932">
    <property type="entry name" value="DEXQc_UvrD"/>
    <property type="match status" value="1"/>
</dbReference>
<evidence type="ECO:0000256" key="3">
    <source>
        <dbReference type="ARBA" id="ARBA00022806"/>
    </source>
</evidence>
<dbReference type="Proteomes" id="UP000053904">
    <property type="component" value="Unassembled WGS sequence"/>
</dbReference>
<evidence type="ECO:0000313" key="8">
    <source>
        <dbReference type="EMBL" id="KUK76497.1"/>
    </source>
</evidence>
<reference evidence="9" key="1">
    <citation type="journal article" date="2015" name="MBio">
        <title>Genome-Resolved Metagenomic Analysis Reveals Roles for Candidate Phyla and Other Microbial Community Members in Biogeochemical Transformations in Oil Reservoirs.</title>
        <authorList>
            <person name="Hu P."/>
            <person name="Tom L."/>
            <person name="Singh A."/>
            <person name="Thomas B.C."/>
            <person name="Baker B.J."/>
            <person name="Piceno Y.M."/>
            <person name="Andersen G.L."/>
            <person name="Banfield J.F."/>
        </authorList>
    </citation>
    <scope>NUCLEOTIDE SEQUENCE [LARGE SCALE GENOMIC DNA]</scope>
</reference>
<proteinExistence type="predicted"/>
<dbReference type="InterPro" id="IPR013986">
    <property type="entry name" value="DExx_box_DNA_helicase_dom_sf"/>
</dbReference>
<sequence>MVQIRLNEKQKEAVEHKEGPLLIIAGAGTGKTSVITQRVIHIMKSKWAKPAEILALTFTEKAAEEMVERIDIEMEYGYEEPWVSTFHAFCDRVLHSDGHYIGLDTNYSLMTQAQSYIFMRKHIFDFPLDIFRPQGNPTQFINDLIKHFSRLQDEDCSPDDYLQFVKELPQKTDEEKQRYKELKELAETYKMYSEFKIEESKLDFGDLINLTLKLFRDRPSVLRKYQDKFKYILVDEFQDTNYTQNVLVNTLVLGKDYKNERKLPRNLTVVGDDDQAIYKFRGAAISNILQFKERYPDAKEIVLTQNYRS</sequence>
<dbReference type="GO" id="GO:0005524">
    <property type="term" value="F:ATP binding"/>
    <property type="evidence" value="ECO:0007669"/>
    <property type="project" value="UniProtKB-UniRule"/>
</dbReference>
<dbReference type="InterPro" id="IPR027417">
    <property type="entry name" value="P-loop_NTPase"/>
</dbReference>
<dbReference type="InterPro" id="IPR000212">
    <property type="entry name" value="DNA_helicase_UvrD/REP"/>
</dbReference>
<comment type="caution">
    <text evidence="8">The sequence shown here is derived from an EMBL/GenBank/DDBJ whole genome shotgun (WGS) entry which is preliminary data.</text>
</comment>
<dbReference type="Gene3D" id="1.10.10.160">
    <property type="match status" value="1"/>
</dbReference>
<keyword evidence="2 6" id="KW-0378">Hydrolase</keyword>
<gene>
    <name evidence="8" type="ORF">XD93_0879</name>
</gene>
<dbReference type="GO" id="GO:0000725">
    <property type="term" value="P:recombinational repair"/>
    <property type="evidence" value="ECO:0007669"/>
    <property type="project" value="TreeGrafter"/>
</dbReference>
<dbReference type="PROSITE" id="PS51198">
    <property type="entry name" value="UVRD_HELICASE_ATP_BIND"/>
    <property type="match status" value="1"/>
</dbReference>
<keyword evidence="1 6" id="KW-0547">Nucleotide-binding</keyword>
<evidence type="ECO:0000256" key="1">
    <source>
        <dbReference type="ARBA" id="ARBA00022741"/>
    </source>
</evidence>
<dbReference type="PANTHER" id="PTHR11070:SF2">
    <property type="entry name" value="ATP-DEPENDENT DNA HELICASE SRS2"/>
    <property type="match status" value="1"/>
</dbReference>
<dbReference type="GO" id="GO:0003677">
    <property type="term" value="F:DNA binding"/>
    <property type="evidence" value="ECO:0007669"/>
    <property type="project" value="UniProtKB-KW"/>
</dbReference>
<dbReference type="AlphaFoldDB" id="A0A117LZP1"/>
<keyword evidence="4 6" id="KW-0067">ATP-binding</keyword>
<dbReference type="EMBL" id="LGGO01000143">
    <property type="protein sequence ID" value="KUK76497.1"/>
    <property type="molecule type" value="Genomic_DNA"/>
</dbReference>
<dbReference type="PANTHER" id="PTHR11070">
    <property type="entry name" value="UVRD / RECB / PCRA DNA HELICASE FAMILY MEMBER"/>
    <property type="match status" value="1"/>
</dbReference>
<feature type="non-terminal residue" evidence="8">
    <location>
        <position position="309"/>
    </location>
</feature>